<name>A0AAJ7SY52_PETMA</name>
<comment type="subcellular location">
    <subcellularLocation>
        <location evidence="2">Membrane</location>
        <topology evidence="2">Multi-pass membrane protein</topology>
    </subcellularLocation>
</comment>
<evidence type="ECO:0000256" key="3">
    <source>
        <dbReference type="SAM" id="MobiDB-lite"/>
    </source>
</evidence>
<feature type="transmembrane region" description="Helical" evidence="2">
    <location>
        <begin position="6"/>
        <end position="27"/>
    </location>
</feature>
<evidence type="ECO:0000256" key="2">
    <source>
        <dbReference type="RuleBase" id="RU362006"/>
    </source>
</evidence>
<feature type="region of interest" description="Disordered" evidence="3">
    <location>
        <begin position="157"/>
        <end position="272"/>
    </location>
</feature>
<keyword evidence="2" id="KW-0472">Membrane</keyword>
<keyword evidence="4" id="KW-1185">Reference proteome</keyword>
<organism evidence="4 5">
    <name type="scientific">Petromyzon marinus</name>
    <name type="common">Sea lamprey</name>
    <dbReference type="NCBI Taxonomy" id="7757"/>
    <lineage>
        <taxon>Eukaryota</taxon>
        <taxon>Metazoa</taxon>
        <taxon>Chordata</taxon>
        <taxon>Craniata</taxon>
        <taxon>Vertebrata</taxon>
        <taxon>Cyclostomata</taxon>
        <taxon>Hyperoartia</taxon>
        <taxon>Petromyzontiformes</taxon>
        <taxon>Petromyzontidae</taxon>
        <taxon>Petromyzon</taxon>
    </lineage>
</organism>
<dbReference type="GO" id="GO:0005789">
    <property type="term" value="C:endoplasmic reticulum membrane"/>
    <property type="evidence" value="ECO:0007669"/>
    <property type="project" value="TreeGrafter"/>
</dbReference>
<reference evidence="5" key="1">
    <citation type="submission" date="2025-08" db="UniProtKB">
        <authorList>
            <consortium name="RefSeq"/>
        </authorList>
    </citation>
    <scope>IDENTIFICATION</scope>
    <source>
        <tissue evidence="5">Sperm</tissue>
    </source>
</reference>
<protein>
    <recommendedName>
        <fullName evidence="2">Receptor expression-enhancing protein</fullName>
    </recommendedName>
</protein>
<accession>A0AAJ7SY52</accession>
<evidence type="ECO:0000313" key="4">
    <source>
        <dbReference type="Proteomes" id="UP001318040"/>
    </source>
</evidence>
<dbReference type="GO" id="GO:0005881">
    <property type="term" value="C:cytoplasmic microtubule"/>
    <property type="evidence" value="ECO:0007669"/>
    <property type="project" value="TreeGrafter"/>
</dbReference>
<keyword evidence="2" id="KW-1133">Transmembrane helix</keyword>
<dbReference type="GO" id="GO:0071786">
    <property type="term" value="P:endoplasmic reticulum tubular network organization"/>
    <property type="evidence" value="ECO:0007669"/>
    <property type="project" value="TreeGrafter"/>
</dbReference>
<dbReference type="GO" id="GO:0071782">
    <property type="term" value="C:endoplasmic reticulum tubular network"/>
    <property type="evidence" value="ECO:0007669"/>
    <property type="project" value="TreeGrafter"/>
</dbReference>
<dbReference type="AlphaFoldDB" id="A0AAJ7SY52"/>
<dbReference type="RefSeq" id="XP_032806642.1">
    <property type="nucleotide sequence ID" value="XM_032950751.1"/>
</dbReference>
<feature type="compositionally biased region" description="Basic and acidic residues" evidence="3">
    <location>
        <begin position="163"/>
        <end position="181"/>
    </location>
</feature>
<dbReference type="KEGG" id="pmrn:116940647"/>
<dbReference type="GO" id="GO:0008017">
    <property type="term" value="F:microtubule binding"/>
    <property type="evidence" value="ECO:0007669"/>
    <property type="project" value="TreeGrafter"/>
</dbReference>
<evidence type="ECO:0000313" key="5">
    <source>
        <dbReference type="RefSeq" id="XP_032806642.1"/>
    </source>
</evidence>
<comment type="similarity">
    <text evidence="1 2">Belongs to the DP1 family.</text>
</comment>
<feature type="transmembrane region" description="Helical" evidence="2">
    <location>
        <begin position="39"/>
        <end position="62"/>
    </location>
</feature>
<dbReference type="Proteomes" id="UP001318040">
    <property type="component" value="Chromosome 9"/>
</dbReference>
<keyword evidence="2" id="KW-0812">Transmembrane</keyword>
<sequence>MVSWLISRLVVLMFGILYPAYSSYKAVRTKNVREYVRWMMYWIVFALFTTFETFTDLLLSWIPFYYELKIALVVWLLSPYTKGSSVLYRKFVHPMLSSREQEIDEYIVQAKEKSYETMVRFGRRGLNLAANAAVTAAAKGQGALSQRLRSFSMQDLSSIPDEEPMHGDMGEHLRSTRDTKFRNTSRSFDLSDSHERLQDDPTMRGHVSDGERSDGFDDDDEVEEGSPKPAVRRAQSLRARKAIRPQPRSDAVRKSPKLRIKKSLPSNYYGTM</sequence>
<dbReference type="InterPro" id="IPR004345">
    <property type="entry name" value="TB2_DP1_HVA22"/>
</dbReference>
<gene>
    <name evidence="5" type="primary">LOC116940647</name>
</gene>
<proteinExistence type="inferred from homology"/>
<dbReference type="Pfam" id="PF03134">
    <property type="entry name" value="TB2_DP1_HVA22"/>
    <property type="match status" value="1"/>
</dbReference>
<feature type="compositionally biased region" description="Basic and acidic residues" evidence="3">
    <location>
        <begin position="189"/>
        <end position="215"/>
    </location>
</feature>
<evidence type="ECO:0000256" key="1">
    <source>
        <dbReference type="ARBA" id="ARBA00008573"/>
    </source>
</evidence>
<dbReference type="PANTHER" id="PTHR12300:SF117">
    <property type="entry name" value="LP05237P-RELATED"/>
    <property type="match status" value="1"/>
</dbReference>
<dbReference type="GeneID" id="116940647"/>
<dbReference type="PANTHER" id="PTHR12300">
    <property type="entry name" value="HVA22-LIKE PROTEINS"/>
    <property type="match status" value="1"/>
</dbReference>